<reference evidence="7" key="2">
    <citation type="submission" date="2025-08" db="UniProtKB">
        <authorList>
            <consortium name="Ensembl"/>
        </authorList>
    </citation>
    <scope>IDENTIFICATION</scope>
</reference>
<keyword evidence="4" id="KW-0130">Cell adhesion</keyword>
<sequence length="633" mass="69175">MYRNGSDETPLNAEIVSQLGSTIIGMKCSDVMDIVYDDMLEVAVSMDSAVDMSPDMDECSQNKLHNSLQIELGVDYLANGTDDESITLFTTLPPDVVMFYPVKSLNETPAETCNYLFGQIGKSQLNSLPSGPGDVRRMKLADAAYNCMSPNHVIETLTEENVLMLGNLLCDIPSFLFGRISPDVVPLALSYIQDCLHRFTSKHVAYVQYMVHSTYGPARGWDESVLSSLGPIVAMMPSSDINDINPEIFTEAFDEMTPPILDENLPVYSFFNYIAFYSKARDSFLSQRSISRKKRSLSVPTFDEIVALGPGNSGWSVEELQAISASDIVNSLVTLGAVEDWSNEQSAMLRTRLEEAIAPLSEWSSDTIVDAKHILTNLTKYEISTLDINLDAATALSDLNWKNDQRTAAFDRYMAYNSKTASILTSDEISGLSSLLCGMSESQIMNIPLPTISGSVKDIGSLSCFDQTQLDMLYTLAMMADSTTIPDGAQLNELGAIAAGMTVSALQSLPIEAMTLIDPIFFEVVSPDRVKNGFSSLQLSAAGITNIATILRNERLYNELTTDQQNTLRLTAYGIDAVLDGSANSTGFDIDIFAGGDDGVILFEGNQTTTSQANVVKTYNWLYLFLAIIIAVV</sequence>
<evidence type="ECO:0000256" key="2">
    <source>
        <dbReference type="ARBA" id="ARBA00011016"/>
    </source>
</evidence>
<evidence type="ECO:0000256" key="6">
    <source>
        <dbReference type="ARBA" id="ARBA00023180"/>
    </source>
</evidence>
<evidence type="ECO:0000313" key="8">
    <source>
        <dbReference type="Proteomes" id="UP000008144"/>
    </source>
</evidence>
<accession>A0A1W2WAP8</accession>
<comment type="subcellular location">
    <subcellularLocation>
        <location evidence="1">Membrane</location>
    </subcellularLocation>
</comment>
<evidence type="ECO:0000313" key="7">
    <source>
        <dbReference type="Ensembl" id="ENSCINP00000005013.3"/>
    </source>
</evidence>
<dbReference type="GeneID" id="100175810"/>
<reference evidence="8" key="1">
    <citation type="journal article" date="2002" name="Science">
        <title>The draft genome of Ciona intestinalis: insights into chordate and vertebrate origins.</title>
        <authorList>
            <person name="Dehal P."/>
            <person name="Satou Y."/>
            <person name="Campbell R.K."/>
            <person name="Chapman J."/>
            <person name="Degnan B."/>
            <person name="De Tomaso A."/>
            <person name="Davidson B."/>
            <person name="Di Gregorio A."/>
            <person name="Gelpke M."/>
            <person name="Goodstein D.M."/>
            <person name="Harafuji N."/>
            <person name="Hastings K.E."/>
            <person name="Ho I."/>
            <person name="Hotta K."/>
            <person name="Huang W."/>
            <person name="Kawashima T."/>
            <person name="Lemaire P."/>
            <person name="Martinez D."/>
            <person name="Meinertzhagen I.A."/>
            <person name="Necula S."/>
            <person name="Nonaka M."/>
            <person name="Putnam N."/>
            <person name="Rash S."/>
            <person name="Saiga H."/>
            <person name="Satake M."/>
            <person name="Terry A."/>
            <person name="Yamada L."/>
            <person name="Wang H.G."/>
            <person name="Awazu S."/>
            <person name="Azumi K."/>
            <person name="Boore J."/>
            <person name="Branno M."/>
            <person name="Chin-Bow S."/>
            <person name="DeSantis R."/>
            <person name="Doyle S."/>
            <person name="Francino P."/>
            <person name="Keys D.N."/>
            <person name="Haga S."/>
            <person name="Hayashi H."/>
            <person name="Hino K."/>
            <person name="Imai K.S."/>
            <person name="Inaba K."/>
            <person name="Kano S."/>
            <person name="Kobayashi K."/>
            <person name="Kobayashi M."/>
            <person name="Lee B.I."/>
            <person name="Makabe K.W."/>
            <person name="Manohar C."/>
            <person name="Matassi G."/>
            <person name="Medina M."/>
            <person name="Mochizuki Y."/>
            <person name="Mount S."/>
            <person name="Morishita T."/>
            <person name="Miura S."/>
            <person name="Nakayama A."/>
            <person name="Nishizaka S."/>
            <person name="Nomoto H."/>
            <person name="Ohta F."/>
            <person name="Oishi K."/>
            <person name="Rigoutsos I."/>
            <person name="Sano M."/>
            <person name="Sasaki A."/>
            <person name="Sasakura Y."/>
            <person name="Shoguchi E."/>
            <person name="Shin-i T."/>
            <person name="Spagnuolo A."/>
            <person name="Stainier D."/>
            <person name="Suzuki M.M."/>
            <person name="Tassy O."/>
            <person name="Takatori N."/>
            <person name="Tokuoka M."/>
            <person name="Yagi K."/>
            <person name="Yoshizaki F."/>
            <person name="Wada S."/>
            <person name="Zhang C."/>
            <person name="Hyatt P.D."/>
            <person name="Larimer F."/>
            <person name="Detter C."/>
            <person name="Doggett N."/>
            <person name="Glavina T."/>
            <person name="Hawkins T."/>
            <person name="Richardson P."/>
            <person name="Lucas S."/>
            <person name="Kohara Y."/>
            <person name="Levine M."/>
            <person name="Satoh N."/>
            <person name="Rokhsar D.S."/>
        </authorList>
    </citation>
    <scope>NUCLEOTIDE SEQUENCE [LARGE SCALE GENOMIC DNA]</scope>
</reference>
<dbReference type="GO" id="GO:0007160">
    <property type="term" value="P:cell-matrix adhesion"/>
    <property type="evidence" value="ECO:0000318"/>
    <property type="project" value="GO_Central"/>
</dbReference>
<reference evidence="7" key="3">
    <citation type="submission" date="2025-09" db="UniProtKB">
        <authorList>
            <consortium name="Ensembl"/>
        </authorList>
    </citation>
    <scope>IDENTIFICATION</scope>
</reference>
<dbReference type="Ensembl" id="ENSCINT00000005013.3">
    <property type="protein sequence ID" value="ENSCINP00000005013.3"/>
    <property type="gene ID" value="ENSCING00000002470.3"/>
</dbReference>
<dbReference type="OrthoDB" id="8195838at2759"/>
<dbReference type="HOGENOM" id="CLU_432082_0_0_1"/>
<evidence type="ECO:0000256" key="3">
    <source>
        <dbReference type="ARBA" id="ARBA00022729"/>
    </source>
</evidence>
<gene>
    <name evidence="7" type="primary">LOC100175810</name>
</gene>
<dbReference type="InterPro" id="IPR010335">
    <property type="entry name" value="Mesothelin"/>
</dbReference>
<dbReference type="AlphaFoldDB" id="F7B4L8"/>
<dbReference type="InterPro" id="IPR026664">
    <property type="entry name" value="Stereocilin-rel"/>
</dbReference>
<dbReference type="PANTHER" id="PTHR23412:SF17">
    <property type="entry name" value="OTOANCORIN"/>
    <property type="match status" value="1"/>
</dbReference>
<dbReference type="OMA" id="FTDCAET"/>
<evidence type="ECO:0000256" key="1">
    <source>
        <dbReference type="ARBA" id="ARBA00004370"/>
    </source>
</evidence>
<dbReference type="Proteomes" id="UP000008144">
    <property type="component" value="Unassembled WGS sequence"/>
</dbReference>
<dbReference type="GeneTree" id="ENSGT00950000182957"/>
<keyword evidence="8" id="KW-1185">Reference proteome</keyword>
<dbReference type="PANTHER" id="PTHR23412">
    <property type="entry name" value="STEREOCILIN RELATED"/>
    <property type="match status" value="1"/>
</dbReference>
<name>F7B4L8_CIOIN</name>
<organism evidence="7 8">
    <name type="scientific">Ciona intestinalis</name>
    <name type="common">Transparent sea squirt</name>
    <name type="synonym">Ascidia intestinalis</name>
    <dbReference type="NCBI Taxonomy" id="7719"/>
    <lineage>
        <taxon>Eukaryota</taxon>
        <taxon>Metazoa</taxon>
        <taxon>Chordata</taxon>
        <taxon>Tunicata</taxon>
        <taxon>Ascidiacea</taxon>
        <taxon>Phlebobranchia</taxon>
        <taxon>Cionidae</taxon>
        <taxon>Ciona</taxon>
    </lineage>
</organism>
<evidence type="ECO:0000256" key="4">
    <source>
        <dbReference type="ARBA" id="ARBA00022889"/>
    </source>
</evidence>
<dbReference type="KEGG" id="cin:100175810"/>
<dbReference type="GO" id="GO:0016020">
    <property type="term" value="C:membrane"/>
    <property type="evidence" value="ECO:0007669"/>
    <property type="project" value="UniProtKB-SubCell"/>
</dbReference>
<proteinExistence type="inferred from homology"/>
<keyword evidence="3" id="KW-0732">Signal</keyword>
<dbReference type="InParanoid" id="F7B4L8"/>
<keyword evidence="6" id="KW-0325">Glycoprotein</keyword>
<accession>F7B4L8</accession>
<comment type="similarity">
    <text evidence="2">Belongs to the mesothelin family.</text>
</comment>
<evidence type="ECO:0000256" key="5">
    <source>
        <dbReference type="ARBA" id="ARBA00023136"/>
    </source>
</evidence>
<dbReference type="GO" id="GO:0009986">
    <property type="term" value="C:cell surface"/>
    <property type="evidence" value="ECO:0000318"/>
    <property type="project" value="GO_Central"/>
</dbReference>
<protein>
    <submittedName>
        <fullName evidence="7">Otoancorin-like</fullName>
    </submittedName>
</protein>
<dbReference type="Pfam" id="PF06060">
    <property type="entry name" value="Mesothelin"/>
    <property type="match status" value="1"/>
</dbReference>
<keyword evidence="5" id="KW-0472">Membrane</keyword>